<gene>
    <name evidence="2" type="ORF">L3X38_023710</name>
</gene>
<proteinExistence type="predicted"/>
<protein>
    <submittedName>
        <fullName evidence="2">Uncharacterized protein</fullName>
    </submittedName>
</protein>
<accession>A0AAD4Z6B1</accession>
<evidence type="ECO:0000256" key="1">
    <source>
        <dbReference type="SAM" id="MobiDB-lite"/>
    </source>
</evidence>
<dbReference type="EMBL" id="JAJFAZ020000004">
    <property type="protein sequence ID" value="KAI5333578.1"/>
    <property type="molecule type" value="Genomic_DNA"/>
</dbReference>
<comment type="caution">
    <text evidence="2">The sequence shown here is derived from an EMBL/GenBank/DDBJ whole genome shotgun (WGS) entry which is preliminary data.</text>
</comment>
<name>A0AAD4Z6B1_PRUDU</name>
<evidence type="ECO:0000313" key="3">
    <source>
        <dbReference type="Proteomes" id="UP001054821"/>
    </source>
</evidence>
<reference evidence="2 3" key="1">
    <citation type="journal article" date="2022" name="G3 (Bethesda)">
        <title>Whole-genome sequence and methylome profiling of the almond [Prunus dulcis (Mill.) D.A. Webb] cultivar 'Nonpareil'.</title>
        <authorList>
            <person name="D'Amico-Willman K.M."/>
            <person name="Ouma W.Z."/>
            <person name="Meulia T."/>
            <person name="Sideli G.M."/>
            <person name="Gradziel T.M."/>
            <person name="Fresnedo-Ramirez J."/>
        </authorList>
    </citation>
    <scope>NUCLEOTIDE SEQUENCE [LARGE SCALE GENOMIC DNA]</scope>
    <source>
        <strain evidence="2">Clone GOH B32 T37-40</strain>
    </source>
</reference>
<feature type="compositionally biased region" description="Basic residues" evidence="1">
    <location>
        <begin position="1"/>
        <end position="17"/>
    </location>
</feature>
<sequence length="144" mass="16833">MRHHVSNPGQRSKRKRSSSKELSPRLGGRKKQKSVSSVEPRLERKVGPSNLGWPEGKVGSSYSELQCYSVRRYSVRRYRVLDPTGAYPQPELEVQAKDQRYPEERKRRKRLILLSCKFRTLIPIRRLQSFQQLFLGKAARLILL</sequence>
<dbReference type="AlphaFoldDB" id="A0AAD4Z6B1"/>
<organism evidence="2 3">
    <name type="scientific">Prunus dulcis</name>
    <name type="common">Almond</name>
    <name type="synonym">Amygdalus dulcis</name>
    <dbReference type="NCBI Taxonomy" id="3755"/>
    <lineage>
        <taxon>Eukaryota</taxon>
        <taxon>Viridiplantae</taxon>
        <taxon>Streptophyta</taxon>
        <taxon>Embryophyta</taxon>
        <taxon>Tracheophyta</taxon>
        <taxon>Spermatophyta</taxon>
        <taxon>Magnoliopsida</taxon>
        <taxon>eudicotyledons</taxon>
        <taxon>Gunneridae</taxon>
        <taxon>Pentapetalae</taxon>
        <taxon>rosids</taxon>
        <taxon>fabids</taxon>
        <taxon>Rosales</taxon>
        <taxon>Rosaceae</taxon>
        <taxon>Amygdaloideae</taxon>
        <taxon>Amygdaleae</taxon>
        <taxon>Prunus</taxon>
    </lineage>
</organism>
<keyword evidence="3" id="KW-1185">Reference proteome</keyword>
<dbReference type="Proteomes" id="UP001054821">
    <property type="component" value="Chromosome 4"/>
</dbReference>
<feature type="region of interest" description="Disordered" evidence="1">
    <location>
        <begin position="1"/>
        <end position="60"/>
    </location>
</feature>
<evidence type="ECO:0000313" key="2">
    <source>
        <dbReference type="EMBL" id="KAI5333578.1"/>
    </source>
</evidence>